<dbReference type="InterPro" id="IPR022357">
    <property type="entry name" value="MIP_CS"/>
</dbReference>
<sequence>MKVFLYFVKGQSSQPAIEGATKMTEDERGHSIFSRCFAEMIAVLIFVYVGSTQAFSHSSDPVLHAAFAHGAAIFVLVATFGGLSGGHVNPAVTLGITLVGKLSPVHAVCYVCSQLVGSVLGALLVRISLDNVAYEGITAGATVLSSGVSWYHGLTAEVMTTYILVQTVLMTAVDTDKNVLAPLAIGFSIIIDILAAGSLSGASMNPARSFGPNVIGQLFLSPHHLDQVPAFWSYHWIYYIGPALGAFLAAGVYRVFFARDFRVLA</sequence>
<gene>
    <name evidence="10" type="ORF">CAUJ_LOCUS15453</name>
</gene>
<keyword evidence="11" id="KW-1185">Reference proteome</keyword>
<dbReference type="InterPro" id="IPR000425">
    <property type="entry name" value="MIP"/>
</dbReference>
<dbReference type="InterPro" id="IPR023271">
    <property type="entry name" value="Aquaporin-like"/>
</dbReference>
<evidence type="ECO:0000256" key="8">
    <source>
        <dbReference type="RuleBase" id="RU000477"/>
    </source>
</evidence>
<evidence type="ECO:0000313" key="11">
    <source>
        <dbReference type="Proteomes" id="UP000835052"/>
    </source>
</evidence>
<reference evidence="10" key="1">
    <citation type="submission" date="2020-10" db="EMBL/GenBank/DDBJ databases">
        <authorList>
            <person name="Kikuchi T."/>
        </authorList>
    </citation>
    <scope>NUCLEOTIDE SEQUENCE</scope>
    <source>
        <strain evidence="10">NKZ352</strain>
    </source>
</reference>
<dbReference type="PROSITE" id="PS00221">
    <property type="entry name" value="MIP"/>
    <property type="match status" value="1"/>
</dbReference>
<evidence type="ECO:0000256" key="7">
    <source>
        <dbReference type="ARBA" id="ARBA00023136"/>
    </source>
</evidence>
<evidence type="ECO:0000313" key="10">
    <source>
        <dbReference type="EMBL" id="CAD6199551.1"/>
    </source>
</evidence>
<dbReference type="Gene3D" id="1.20.1080.10">
    <property type="entry name" value="Glycerol uptake facilitator protein"/>
    <property type="match status" value="1"/>
</dbReference>
<proteinExistence type="inferred from homology"/>
<comment type="caution">
    <text evidence="10">The sequence shown here is derived from an EMBL/GenBank/DDBJ whole genome shotgun (WGS) entry which is preliminary data.</text>
</comment>
<dbReference type="SUPFAM" id="SSF81338">
    <property type="entry name" value="Aquaporin-like"/>
    <property type="match status" value="1"/>
</dbReference>
<keyword evidence="3 8" id="KW-0813">Transport</keyword>
<dbReference type="OrthoDB" id="3222at2759"/>
<evidence type="ECO:0000256" key="2">
    <source>
        <dbReference type="ARBA" id="ARBA00006175"/>
    </source>
</evidence>
<evidence type="ECO:0000256" key="3">
    <source>
        <dbReference type="ARBA" id="ARBA00022448"/>
    </source>
</evidence>
<keyword evidence="7 9" id="KW-0472">Membrane</keyword>
<evidence type="ECO:0000256" key="5">
    <source>
        <dbReference type="ARBA" id="ARBA00022737"/>
    </source>
</evidence>
<feature type="transmembrane region" description="Helical" evidence="9">
    <location>
        <begin position="32"/>
        <end position="50"/>
    </location>
</feature>
<dbReference type="AlphaFoldDB" id="A0A8S1HTZ8"/>
<comment type="subcellular location">
    <subcellularLocation>
        <location evidence="1">Endomembrane system</location>
        <topology evidence="1">Multi-pass membrane protein</topology>
    </subcellularLocation>
</comment>
<dbReference type="FunFam" id="1.20.1080.10:FF:000019">
    <property type="entry name" value="AQuaPorin or aquaglyceroporin related"/>
    <property type="match status" value="1"/>
</dbReference>
<keyword evidence="4 8" id="KW-0812">Transmembrane</keyword>
<dbReference type="PRINTS" id="PR00783">
    <property type="entry name" value="MINTRINSICP"/>
</dbReference>
<evidence type="ECO:0000256" key="9">
    <source>
        <dbReference type="SAM" id="Phobius"/>
    </source>
</evidence>
<dbReference type="GO" id="GO:0012505">
    <property type="term" value="C:endomembrane system"/>
    <property type="evidence" value="ECO:0007669"/>
    <property type="project" value="UniProtKB-SubCell"/>
</dbReference>
<feature type="transmembrane region" description="Helical" evidence="9">
    <location>
        <begin position="107"/>
        <end position="129"/>
    </location>
</feature>
<dbReference type="GO" id="GO:0005737">
    <property type="term" value="C:cytoplasm"/>
    <property type="evidence" value="ECO:0007669"/>
    <property type="project" value="UniProtKB-ARBA"/>
</dbReference>
<dbReference type="GO" id="GO:0005886">
    <property type="term" value="C:plasma membrane"/>
    <property type="evidence" value="ECO:0007669"/>
    <property type="project" value="TreeGrafter"/>
</dbReference>
<dbReference type="EMBL" id="CAJGYM010000182">
    <property type="protein sequence ID" value="CAD6199551.1"/>
    <property type="molecule type" value="Genomic_DNA"/>
</dbReference>
<organism evidence="10 11">
    <name type="scientific">Caenorhabditis auriculariae</name>
    <dbReference type="NCBI Taxonomy" id="2777116"/>
    <lineage>
        <taxon>Eukaryota</taxon>
        <taxon>Metazoa</taxon>
        <taxon>Ecdysozoa</taxon>
        <taxon>Nematoda</taxon>
        <taxon>Chromadorea</taxon>
        <taxon>Rhabditida</taxon>
        <taxon>Rhabditina</taxon>
        <taxon>Rhabditomorpha</taxon>
        <taxon>Rhabditoidea</taxon>
        <taxon>Rhabditidae</taxon>
        <taxon>Peloderinae</taxon>
        <taxon>Caenorhabditis</taxon>
    </lineage>
</organism>
<keyword evidence="5" id="KW-0677">Repeat</keyword>
<dbReference type="GO" id="GO:0019755">
    <property type="term" value="P:one-carbon compound transport"/>
    <property type="evidence" value="ECO:0007669"/>
    <property type="project" value="UniProtKB-ARBA"/>
</dbReference>
<evidence type="ECO:0000256" key="6">
    <source>
        <dbReference type="ARBA" id="ARBA00022989"/>
    </source>
</evidence>
<dbReference type="PANTHER" id="PTHR45665">
    <property type="entry name" value="AQUAPORIN-8"/>
    <property type="match status" value="1"/>
</dbReference>
<accession>A0A8S1HTZ8</accession>
<dbReference type="PANTHER" id="PTHR45665:SF9">
    <property type="entry name" value="AQUAPORIN-8"/>
    <property type="match status" value="1"/>
</dbReference>
<comment type="similarity">
    <text evidence="2 8">Belongs to the MIP/aquaporin (TC 1.A.8) family.</text>
</comment>
<dbReference type="Pfam" id="PF00230">
    <property type="entry name" value="MIP"/>
    <property type="match status" value="1"/>
</dbReference>
<evidence type="ECO:0000256" key="1">
    <source>
        <dbReference type="ARBA" id="ARBA00004127"/>
    </source>
</evidence>
<feature type="transmembrane region" description="Helical" evidence="9">
    <location>
        <begin position="62"/>
        <end position="86"/>
    </location>
</feature>
<evidence type="ECO:0000256" key="4">
    <source>
        <dbReference type="ARBA" id="ARBA00022692"/>
    </source>
</evidence>
<feature type="transmembrane region" description="Helical" evidence="9">
    <location>
        <begin position="149"/>
        <end position="172"/>
    </location>
</feature>
<feature type="transmembrane region" description="Helical" evidence="9">
    <location>
        <begin position="236"/>
        <end position="256"/>
    </location>
</feature>
<protein>
    <submittedName>
        <fullName evidence="10">Uncharacterized protein</fullName>
    </submittedName>
</protein>
<dbReference type="GO" id="GO:0015250">
    <property type="term" value="F:water channel activity"/>
    <property type="evidence" value="ECO:0007669"/>
    <property type="project" value="UniProtKB-ARBA"/>
</dbReference>
<name>A0A8S1HTZ8_9PELO</name>
<keyword evidence="6 9" id="KW-1133">Transmembrane helix</keyword>
<dbReference type="InterPro" id="IPR034294">
    <property type="entry name" value="Aquaporin_transptr"/>
</dbReference>
<feature type="transmembrane region" description="Helical" evidence="9">
    <location>
        <begin position="179"/>
        <end position="199"/>
    </location>
</feature>
<dbReference type="Proteomes" id="UP000835052">
    <property type="component" value="Unassembled WGS sequence"/>
</dbReference>